<dbReference type="SUPFAM" id="SSF51161">
    <property type="entry name" value="Trimeric LpxA-like enzymes"/>
    <property type="match status" value="1"/>
</dbReference>
<dbReference type="Proteomes" id="UP000825933">
    <property type="component" value="Unassembled WGS sequence"/>
</dbReference>
<dbReference type="GO" id="GO:0016740">
    <property type="term" value="F:transferase activity"/>
    <property type="evidence" value="ECO:0007669"/>
    <property type="project" value="UniProtKB-KW"/>
</dbReference>
<dbReference type="PROSITE" id="PS00101">
    <property type="entry name" value="HEXAPEP_TRANSFERASES"/>
    <property type="match status" value="1"/>
</dbReference>
<dbReference type="InterPro" id="IPR050179">
    <property type="entry name" value="Trans_hexapeptide_repeat"/>
</dbReference>
<comment type="caution">
    <text evidence="2">The sequence shown here is derived from an EMBL/GenBank/DDBJ whole genome shotgun (WGS) entry which is preliminary data.</text>
</comment>
<dbReference type="InterPro" id="IPR011004">
    <property type="entry name" value="Trimer_LpxA-like_sf"/>
</dbReference>
<keyword evidence="3" id="KW-1185">Reference proteome</keyword>
<dbReference type="Gene3D" id="2.160.10.10">
    <property type="entry name" value="Hexapeptide repeat proteins"/>
    <property type="match status" value="1"/>
</dbReference>
<organism evidence="2 3">
    <name type="scientific">Methanobacterium spitsbergense</name>
    <dbReference type="NCBI Taxonomy" id="2874285"/>
    <lineage>
        <taxon>Archaea</taxon>
        <taxon>Methanobacteriati</taxon>
        <taxon>Methanobacteriota</taxon>
        <taxon>Methanomada group</taxon>
        <taxon>Methanobacteria</taxon>
        <taxon>Methanobacteriales</taxon>
        <taxon>Methanobacteriaceae</taxon>
        <taxon>Methanobacterium</taxon>
    </lineage>
</organism>
<dbReference type="InterPro" id="IPR018357">
    <property type="entry name" value="Hexapep_transf_CS"/>
</dbReference>
<keyword evidence="1" id="KW-0808">Transferase</keyword>
<dbReference type="EMBL" id="JAIOUQ010000017">
    <property type="protein sequence ID" value="MBZ2167048.1"/>
    <property type="molecule type" value="Genomic_DNA"/>
</dbReference>
<dbReference type="InterPro" id="IPR001451">
    <property type="entry name" value="Hexapep"/>
</dbReference>
<evidence type="ECO:0000313" key="3">
    <source>
        <dbReference type="Proteomes" id="UP000825933"/>
    </source>
</evidence>
<evidence type="ECO:0000256" key="1">
    <source>
        <dbReference type="ARBA" id="ARBA00022679"/>
    </source>
</evidence>
<sequence length="130" mass="14685">MGHHLSYATTFPFTTFLKIKPQNVGKTQEKSIPEETVIGNDVWIGYGALILSGVTIGDGAVIGARTVVSKDVEPYSIVAGSPLKHLRYRFPKDIRDILVEKKWWDLPEEKIEELVPYLLDLNIHNLLEKL</sequence>
<protein>
    <submittedName>
        <fullName evidence="2">CatB-related O-acetyltransferase</fullName>
    </submittedName>
</protein>
<evidence type="ECO:0000313" key="2">
    <source>
        <dbReference type="EMBL" id="MBZ2167048.1"/>
    </source>
</evidence>
<dbReference type="Pfam" id="PF00132">
    <property type="entry name" value="Hexapep"/>
    <property type="match status" value="1"/>
</dbReference>
<dbReference type="CDD" id="cd03349">
    <property type="entry name" value="LbH_XAT"/>
    <property type="match status" value="1"/>
</dbReference>
<dbReference type="PANTHER" id="PTHR43300:SF11">
    <property type="entry name" value="ACETYLTRANSFERASE RV3034C-RELATED"/>
    <property type="match status" value="1"/>
</dbReference>
<name>A0A8T5UTH7_9EURY</name>
<dbReference type="PANTHER" id="PTHR43300">
    <property type="entry name" value="ACETYLTRANSFERASE"/>
    <property type="match status" value="1"/>
</dbReference>
<dbReference type="AlphaFoldDB" id="A0A8T5UTH7"/>
<reference evidence="3" key="1">
    <citation type="journal article" date="2022" name="Microbiol. Resour. Announc.">
        <title>Draft Genome Sequence of a Methanogenic Archaeon from West Spitsbergen Permafrost.</title>
        <authorList>
            <person name="Trubitsyn V."/>
            <person name="Rivkina E."/>
            <person name="Shcherbakova V."/>
        </authorList>
    </citation>
    <scope>NUCLEOTIDE SEQUENCE [LARGE SCALE GENOMIC DNA]</scope>
    <source>
        <strain evidence="3">VT</strain>
    </source>
</reference>
<gene>
    <name evidence="2" type="ORF">K8N75_13465</name>
</gene>
<accession>A0A8T5UTH7</accession>
<proteinExistence type="predicted"/>